<reference evidence="1 2" key="1">
    <citation type="submission" date="2021-06" db="EMBL/GenBank/DDBJ databases">
        <authorList>
            <person name="Kallberg Y."/>
            <person name="Tangrot J."/>
            <person name="Rosling A."/>
        </authorList>
    </citation>
    <scope>NUCLEOTIDE SEQUENCE [LARGE SCALE GENOMIC DNA]</scope>
    <source>
        <strain evidence="1 2">120-4 pot B 10/14</strain>
    </source>
</reference>
<feature type="non-terminal residue" evidence="1">
    <location>
        <position position="152"/>
    </location>
</feature>
<dbReference type="Proteomes" id="UP000789901">
    <property type="component" value="Unassembled WGS sequence"/>
</dbReference>
<organism evidence="1 2">
    <name type="scientific">Gigaspora margarita</name>
    <dbReference type="NCBI Taxonomy" id="4874"/>
    <lineage>
        <taxon>Eukaryota</taxon>
        <taxon>Fungi</taxon>
        <taxon>Fungi incertae sedis</taxon>
        <taxon>Mucoromycota</taxon>
        <taxon>Glomeromycotina</taxon>
        <taxon>Glomeromycetes</taxon>
        <taxon>Diversisporales</taxon>
        <taxon>Gigasporaceae</taxon>
        <taxon>Gigaspora</taxon>
    </lineage>
</organism>
<evidence type="ECO:0000313" key="1">
    <source>
        <dbReference type="EMBL" id="CAG8760185.1"/>
    </source>
</evidence>
<sequence length="152" mass="16618">MSAITTKIIEKYNLSFKMSVTDLSQYTSEFLENLTDNLSASDVKAEACALANSASNANASSSPLADVIIMLCICPAELISLHITDAGKPGVKRFNRFLKDYDLIPHHLHKIGAVYAIVVHEAKNLAYAMTIAREALHHNPNNNTSLAQNYVV</sequence>
<evidence type="ECO:0000313" key="2">
    <source>
        <dbReference type="Proteomes" id="UP000789901"/>
    </source>
</evidence>
<gene>
    <name evidence="1" type="ORF">GMARGA_LOCUS17380</name>
</gene>
<accession>A0ABN7VDT7</accession>
<name>A0ABN7VDT7_GIGMA</name>
<protein>
    <submittedName>
        <fullName evidence="1">16215_t:CDS:1</fullName>
    </submittedName>
</protein>
<proteinExistence type="predicted"/>
<dbReference type="EMBL" id="CAJVQB010013144">
    <property type="protein sequence ID" value="CAG8760185.1"/>
    <property type="molecule type" value="Genomic_DNA"/>
</dbReference>
<comment type="caution">
    <text evidence="1">The sequence shown here is derived from an EMBL/GenBank/DDBJ whole genome shotgun (WGS) entry which is preliminary data.</text>
</comment>
<keyword evidence="2" id="KW-1185">Reference proteome</keyword>